<dbReference type="InterPro" id="IPR002376">
    <property type="entry name" value="Formyl_transf_N"/>
</dbReference>
<dbReference type="AlphaFoldDB" id="A0A0G0WQS0"/>
<feature type="domain" description="Formyl transferase N-terminal" evidence="1">
    <location>
        <begin position="91"/>
        <end position="185"/>
    </location>
</feature>
<comment type="caution">
    <text evidence="2">The sequence shown here is derived from an EMBL/GenBank/DDBJ whole genome shotgun (WGS) entry which is preliminary data.</text>
</comment>
<keyword evidence="2" id="KW-0808">Transferase</keyword>
<dbReference type="InterPro" id="IPR036477">
    <property type="entry name" value="Formyl_transf_N_sf"/>
</dbReference>
<evidence type="ECO:0000313" key="2">
    <source>
        <dbReference type="EMBL" id="KKS14432.1"/>
    </source>
</evidence>
<name>A0A0G0WQS0_9BACT</name>
<dbReference type="EMBL" id="LCBN01000001">
    <property type="protein sequence ID" value="KKS14432.1"/>
    <property type="molecule type" value="Genomic_DNA"/>
</dbReference>
<evidence type="ECO:0000259" key="1">
    <source>
        <dbReference type="Pfam" id="PF00551"/>
    </source>
</evidence>
<dbReference type="PANTHER" id="PTHR11138:SF5">
    <property type="entry name" value="METHIONYL-TRNA FORMYLTRANSFERASE, MITOCHONDRIAL"/>
    <property type="match status" value="1"/>
</dbReference>
<dbReference type="SUPFAM" id="SSF53328">
    <property type="entry name" value="Formyltransferase"/>
    <property type="match status" value="1"/>
</dbReference>
<dbReference type="GO" id="GO:0005829">
    <property type="term" value="C:cytosol"/>
    <property type="evidence" value="ECO:0007669"/>
    <property type="project" value="TreeGrafter"/>
</dbReference>
<dbReference type="GO" id="GO:0004479">
    <property type="term" value="F:methionyl-tRNA formyltransferase activity"/>
    <property type="evidence" value="ECO:0007669"/>
    <property type="project" value="TreeGrafter"/>
</dbReference>
<dbReference type="Pfam" id="PF00551">
    <property type="entry name" value="Formyl_trans_N"/>
    <property type="match status" value="1"/>
</dbReference>
<reference evidence="2 3" key="1">
    <citation type="journal article" date="2015" name="Nature">
        <title>rRNA introns, odd ribosomes, and small enigmatic genomes across a large radiation of phyla.</title>
        <authorList>
            <person name="Brown C.T."/>
            <person name="Hug L.A."/>
            <person name="Thomas B.C."/>
            <person name="Sharon I."/>
            <person name="Castelle C.J."/>
            <person name="Singh A."/>
            <person name="Wilkins M.J."/>
            <person name="Williams K.H."/>
            <person name="Banfield J.F."/>
        </authorList>
    </citation>
    <scope>NUCLEOTIDE SEQUENCE [LARGE SCALE GENOMIC DNA]</scope>
</reference>
<evidence type="ECO:0000313" key="3">
    <source>
        <dbReference type="Proteomes" id="UP000034753"/>
    </source>
</evidence>
<dbReference type="Proteomes" id="UP000034753">
    <property type="component" value="Unassembled WGS sequence"/>
</dbReference>
<proteinExistence type="predicted"/>
<protein>
    <submittedName>
        <fullName evidence="2">Methionyl-tRNA formyltransferase</fullName>
    </submittedName>
</protein>
<accession>A0A0G0WQS0</accession>
<dbReference type="PATRIC" id="fig|1618429.3.peg.28"/>
<dbReference type="PANTHER" id="PTHR11138">
    <property type="entry name" value="METHIONYL-TRNA FORMYLTRANSFERASE"/>
    <property type="match status" value="1"/>
</dbReference>
<sequence>MTSLNKCVRSLEDSLKRGFGMSKLKKAVLLGRKKGASDALIHLWRLGVEVPLVVAVEGSDLAESAGRLGIKVLFDDAELYTLIEQGDQLVTEVDLVVSYLFVKRIKEPLFKLGRLGCLNFHPAPLPDYKSRAGYNTAILDRKNEFGVSVHFIDSEQFDAGPIIEVLRWPIDSQAETVLSLESTAQEKLFVLFKKTIQRFMRGEQIITFANAGGYYLTSKQLEAMKEVDLEKDSLEEIDRKIRAFFFPPYTGAYIRVGGQKITLVNQTVLDLLARKITK</sequence>
<dbReference type="Gene3D" id="3.40.50.12230">
    <property type="match status" value="1"/>
</dbReference>
<organism evidence="2 3">
    <name type="scientific">Candidatus Daviesbacteria bacterium GW2011_GWB1_41_5</name>
    <dbReference type="NCBI Taxonomy" id="1618429"/>
    <lineage>
        <taxon>Bacteria</taxon>
        <taxon>Candidatus Daviesiibacteriota</taxon>
    </lineage>
</organism>
<gene>
    <name evidence="2" type="ORF">UU67_C0001G0028</name>
</gene>